<feature type="transmembrane region" description="Helical" evidence="1">
    <location>
        <begin position="20"/>
        <end position="40"/>
    </location>
</feature>
<dbReference type="EMBL" id="BMEC01000011">
    <property type="protein sequence ID" value="GGC45510.1"/>
    <property type="molecule type" value="Genomic_DNA"/>
</dbReference>
<reference evidence="4" key="1">
    <citation type="journal article" date="2019" name="Int. J. Syst. Evol. Microbiol.">
        <title>The Global Catalogue of Microorganisms (GCM) 10K type strain sequencing project: providing services to taxonomists for standard genome sequencing and annotation.</title>
        <authorList>
            <consortium name="The Broad Institute Genomics Platform"/>
            <consortium name="The Broad Institute Genome Sequencing Center for Infectious Disease"/>
            <person name="Wu L."/>
            <person name="Ma J."/>
        </authorList>
    </citation>
    <scope>NUCLEOTIDE SEQUENCE [LARGE SCALE GENOMIC DNA]</scope>
    <source>
        <strain evidence="4">CGMCC 1.10832</strain>
    </source>
</reference>
<keyword evidence="1" id="KW-0812">Transmembrane</keyword>
<feature type="transmembrane region" description="Helical" evidence="1">
    <location>
        <begin position="126"/>
        <end position="145"/>
    </location>
</feature>
<keyword evidence="1" id="KW-0472">Membrane</keyword>
<protein>
    <recommendedName>
        <fullName evidence="2">HTH LytTR-type domain-containing protein</fullName>
    </recommendedName>
</protein>
<feature type="domain" description="HTH LytTR-type" evidence="2">
    <location>
        <begin position="169"/>
        <end position="269"/>
    </location>
</feature>
<keyword evidence="1" id="KW-1133">Transmembrane helix</keyword>
<comment type="caution">
    <text evidence="3">The sequence shown here is derived from an EMBL/GenBank/DDBJ whole genome shotgun (WGS) entry which is preliminary data.</text>
</comment>
<organism evidence="3 4">
    <name type="scientific">Marivirga lumbricoides</name>
    <dbReference type="NCBI Taxonomy" id="1046115"/>
    <lineage>
        <taxon>Bacteria</taxon>
        <taxon>Pseudomonadati</taxon>
        <taxon>Bacteroidota</taxon>
        <taxon>Cytophagia</taxon>
        <taxon>Cytophagales</taxon>
        <taxon>Marivirgaceae</taxon>
        <taxon>Marivirga</taxon>
    </lineage>
</organism>
<gene>
    <name evidence="3" type="ORF">GCM10011506_33900</name>
</gene>
<dbReference type="Pfam" id="PF04397">
    <property type="entry name" value="LytTR"/>
    <property type="match status" value="1"/>
</dbReference>
<evidence type="ECO:0000259" key="2">
    <source>
        <dbReference type="SMART" id="SM00850"/>
    </source>
</evidence>
<dbReference type="Proteomes" id="UP000636010">
    <property type="component" value="Unassembled WGS sequence"/>
</dbReference>
<evidence type="ECO:0000313" key="4">
    <source>
        <dbReference type="Proteomes" id="UP000636010"/>
    </source>
</evidence>
<dbReference type="SMART" id="SM00850">
    <property type="entry name" value="LytTR"/>
    <property type="match status" value="1"/>
</dbReference>
<feature type="transmembrane region" description="Helical" evidence="1">
    <location>
        <begin position="52"/>
        <end position="71"/>
    </location>
</feature>
<keyword evidence="4" id="KW-1185">Reference proteome</keyword>
<dbReference type="Gene3D" id="2.40.50.1020">
    <property type="entry name" value="LytTr DNA-binding domain"/>
    <property type="match status" value="1"/>
</dbReference>
<evidence type="ECO:0000313" key="3">
    <source>
        <dbReference type="EMBL" id="GGC45510.1"/>
    </source>
</evidence>
<evidence type="ECO:0000256" key="1">
    <source>
        <dbReference type="SAM" id="Phobius"/>
    </source>
</evidence>
<accession>A0ABQ1MS76</accession>
<name>A0ABQ1MS76_9BACT</name>
<proteinExistence type="predicted"/>
<dbReference type="InterPro" id="IPR007492">
    <property type="entry name" value="LytTR_DNA-bd_dom"/>
</dbReference>
<sequence>MTLRFLYKKHPHVYTLKKRLLLSFALCLVVIFILIFLKPFDTGEKHLPNKNLMLAGYGICILFADFILITLEKTWVFGLKKSWTLTTEIAYLLGLFIISSLMIYLYDLLITKQTAITWDYFATYSYRFTVPFALLLLPFIAYLRIKYGKVISQQQLINPNISLSGQNKEDHLEISLQQLLCLKAEDNYVRIIYLNKNIEVQEVLMRNTLAAMARQVPQLSYCHRSYLVAHWHIRELTGHKQKAHIMLEQYPKEIPVSSAHYLAIQKKMSAKFHP</sequence>
<feature type="transmembrane region" description="Helical" evidence="1">
    <location>
        <begin position="83"/>
        <end position="106"/>
    </location>
</feature>